<dbReference type="InterPro" id="IPR006224">
    <property type="entry name" value="PsdUridine_synth_RluA-like_CS"/>
</dbReference>
<accession>A0A3B1DFC3</accession>
<dbReference type="InterPro" id="IPR006145">
    <property type="entry name" value="PsdUridine_synth_RsuA/RluA"/>
</dbReference>
<dbReference type="EMBL" id="UOGJ01000131">
    <property type="protein sequence ID" value="VAX37561.1"/>
    <property type="molecule type" value="Genomic_DNA"/>
</dbReference>
<name>A0A3B1DFC3_9ZZZZ</name>
<proteinExistence type="inferred from homology"/>
<dbReference type="AlphaFoldDB" id="A0A3B1DFC3"/>
<comment type="similarity">
    <text evidence="1">Belongs to the pseudouridine synthase RluA family.</text>
</comment>
<dbReference type="GO" id="GO:0003723">
    <property type="term" value="F:RNA binding"/>
    <property type="evidence" value="ECO:0007669"/>
    <property type="project" value="InterPro"/>
</dbReference>
<protein>
    <recommendedName>
        <fullName evidence="2">Pseudouridine synthase RsuA/RluA-like domain-containing protein</fullName>
    </recommendedName>
</protein>
<dbReference type="InterPro" id="IPR006225">
    <property type="entry name" value="PsdUridine_synth_RluC/D"/>
</dbReference>
<dbReference type="CDD" id="cd02869">
    <property type="entry name" value="PseudoU_synth_RluA_like"/>
    <property type="match status" value="1"/>
</dbReference>
<evidence type="ECO:0000313" key="3">
    <source>
        <dbReference type="EMBL" id="VAX37561.1"/>
    </source>
</evidence>
<sequence>MKKEIPVLYEDNSFIVFDKPSGLLVIPAPQNEHNTLVNVVNQQYADKGFWRLWPCHRLDKETSGAIIFAKGKSHQKMMMEVFKQREVLKKYIAFVHGKLSSQQGELCSAIRSFDHKKFRKNVSAQLAITRYKVIEQKKLFSIIEVQPVTGRTNQIRIHFSEKKHPLVGDRKYAFGRDYSLKFRRTALHAAELGWKHPVTDQKIKVQSVLPKDMEEFSWKQ</sequence>
<dbReference type="PANTHER" id="PTHR21600">
    <property type="entry name" value="MITOCHONDRIAL RNA PSEUDOURIDINE SYNTHASE"/>
    <property type="match status" value="1"/>
</dbReference>
<dbReference type="Pfam" id="PF00849">
    <property type="entry name" value="PseudoU_synth_2"/>
    <property type="match status" value="1"/>
</dbReference>
<reference evidence="3" key="1">
    <citation type="submission" date="2018-06" db="EMBL/GenBank/DDBJ databases">
        <authorList>
            <person name="Zhirakovskaya E."/>
        </authorList>
    </citation>
    <scope>NUCLEOTIDE SEQUENCE</scope>
</reference>
<evidence type="ECO:0000256" key="1">
    <source>
        <dbReference type="ARBA" id="ARBA00010876"/>
    </source>
</evidence>
<feature type="domain" description="Pseudouridine synthase RsuA/RluA-like" evidence="2">
    <location>
        <begin position="14"/>
        <end position="160"/>
    </location>
</feature>
<dbReference type="GO" id="GO:0000455">
    <property type="term" value="P:enzyme-directed rRNA pseudouridine synthesis"/>
    <property type="evidence" value="ECO:0007669"/>
    <property type="project" value="TreeGrafter"/>
</dbReference>
<dbReference type="SUPFAM" id="SSF55120">
    <property type="entry name" value="Pseudouridine synthase"/>
    <property type="match status" value="1"/>
</dbReference>
<gene>
    <name evidence="3" type="ORF">MNBD_UNCLBAC01-1949</name>
</gene>
<evidence type="ECO:0000259" key="2">
    <source>
        <dbReference type="Pfam" id="PF00849"/>
    </source>
</evidence>
<dbReference type="InterPro" id="IPR020103">
    <property type="entry name" value="PsdUridine_synth_cat_dom_sf"/>
</dbReference>
<dbReference type="Gene3D" id="3.30.2350.10">
    <property type="entry name" value="Pseudouridine synthase"/>
    <property type="match status" value="1"/>
</dbReference>
<dbReference type="GO" id="GO:0009982">
    <property type="term" value="F:pseudouridine synthase activity"/>
    <property type="evidence" value="ECO:0007669"/>
    <property type="project" value="InterPro"/>
</dbReference>
<dbReference type="NCBIfam" id="TIGR00005">
    <property type="entry name" value="rluA_subfam"/>
    <property type="match status" value="1"/>
</dbReference>
<dbReference type="InterPro" id="IPR050188">
    <property type="entry name" value="RluA_PseudoU_synthase"/>
</dbReference>
<dbReference type="PROSITE" id="PS01129">
    <property type="entry name" value="PSI_RLU"/>
    <property type="match status" value="1"/>
</dbReference>
<organism evidence="3">
    <name type="scientific">hydrothermal vent metagenome</name>
    <dbReference type="NCBI Taxonomy" id="652676"/>
    <lineage>
        <taxon>unclassified sequences</taxon>
        <taxon>metagenomes</taxon>
        <taxon>ecological metagenomes</taxon>
    </lineage>
</organism>
<dbReference type="PANTHER" id="PTHR21600:SF87">
    <property type="entry name" value="RNA PSEUDOURIDYLATE SYNTHASE DOMAIN-CONTAINING PROTEIN 1"/>
    <property type="match status" value="1"/>
</dbReference>